<reference evidence="2" key="1">
    <citation type="submission" date="2022-11" db="EMBL/GenBank/DDBJ databases">
        <authorList>
            <person name="Morgan W.R."/>
            <person name="Tartar A."/>
        </authorList>
    </citation>
    <scope>NUCLEOTIDE SEQUENCE</scope>
    <source>
        <strain evidence="2">ARSEF 373</strain>
    </source>
</reference>
<proteinExistence type="predicted"/>
<evidence type="ECO:0000313" key="3">
    <source>
        <dbReference type="Proteomes" id="UP001146120"/>
    </source>
</evidence>
<reference evidence="2" key="2">
    <citation type="journal article" date="2023" name="Microbiol Resour">
        <title>Decontamination and Annotation of the Draft Genome Sequence of the Oomycete Lagenidium giganteum ARSEF 373.</title>
        <authorList>
            <person name="Morgan W.R."/>
            <person name="Tartar A."/>
        </authorList>
    </citation>
    <scope>NUCLEOTIDE SEQUENCE</scope>
    <source>
        <strain evidence="2">ARSEF 373</strain>
    </source>
</reference>
<name>A0AAV2YYN5_9STRA</name>
<keyword evidence="3" id="KW-1185">Reference proteome</keyword>
<evidence type="ECO:0000313" key="2">
    <source>
        <dbReference type="EMBL" id="DAZ97634.1"/>
    </source>
</evidence>
<gene>
    <name evidence="2" type="ORF">N0F65_003952</name>
</gene>
<feature type="region of interest" description="Disordered" evidence="1">
    <location>
        <begin position="40"/>
        <end position="59"/>
    </location>
</feature>
<dbReference type="AlphaFoldDB" id="A0AAV2YYN5"/>
<comment type="caution">
    <text evidence="2">The sequence shown here is derived from an EMBL/GenBank/DDBJ whole genome shotgun (WGS) entry which is preliminary data.</text>
</comment>
<sequence length="78" mass="8583">RQSPSDATSQHKKTSFSFAKCLPSSRSLQSVGCFWTPGKRLPMQSSAANSSRARTSKASTRSTVLTSYWRSTEHLTLS</sequence>
<evidence type="ECO:0000256" key="1">
    <source>
        <dbReference type="SAM" id="MobiDB-lite"/>
    </source>
</evidence>
<feature type="non-terminal residue" evidence="2">
    <location>
        <position position="1"/>
    </location>
</feature>
<dbReference type="EMBL" id="DAKRPA010000129">
    <property type="protein sequence ID" value="DAZ97634.1"/>
    <property type="molecule type" value="Genomic_DNA"/>
</dbReference>
<accession>A0AAV2YYN5</accession>
<protein>
    <submittedName>
        <fullName evidence="2">Uncharacterized protein</fullName>
    </submittedName>
</protein>
<dbReference type="Proteomes" id="UP001146120">
    <property type="component" value="Unassembled WGS sequence"/>
</dbReference>
<organism evidence="2 3">
    <name type="scientific">Lagenidium giganteum</name>
    <dbReference type="NCBI Taxonomy" id="4803"/>
    <lineage>
        <taxon>Eukaryota</taxon>
        <taxon>Sar</taxon>
        <taxon>Stramenopiles</taxon>
        <taxon>Oomycota</taxon>
        <taxon>Peronosporomycetes</taxon>
        <taxon>Pythiales</taxon>
        <taxon>Pythiaceae</taxon>
    </lineage>
</organism>
<feature type="compositionally biased region" description="Low complexity" evidence="1">
    <location>
        <begin position="45"/>
        <end position="59"/>
    </location>
</feature>